<dbReference type="EMBL" id="GISG01125188">
    <property type="protein sequence ID" value="MBA4641663.1"/>
    <property type="molecule type" value="Transcribed_RNA"/>
</dbReference>
<organism evidence="1">
    <name type="scientific">Opuntia streptacantha</name>
    <name type="common">Prickly pear cactus</name>
    <name type="synonym">Opuntia cardona</name>
    <dbReference type="NCBI Taxonomy" id="393608"/>
    <lineage>
        <taxon>Eukaryota</taxon>
        <taxon>Viridiplantae</taxon>
        <taxon>Streptophyta</taxon>
        <taxon>Embryophyta</taxon>
        <taxon>Tracheophyta</taxon>
        <taxon>Spermatophyta</taxon>
        <taxon>Magnoliopsida</taxon>
        <taxon>eudicotyledons</taxon>
        <taxon>Gunneridae</taxon>
        <taxon>Pentapetalae</taxon>
        <taxon>Caryophyllales</taxon>
        <taxon>Cactineae</taxon>
        <taxon>Cactaceae</taxon>
        <taxon>Opuntioideae</taxon>
        <taxon>Opuntia</taxon>
    </lineage>
</organism>
<evidence type="ECO:0000313" key="1">
    <source>
        <dbReference type="EMBL" id="MBA4641663.1"/>
    </source>
</evidence>
<reference evidence="1" key="2">
    <citation type="submission" date="2020-07" db="EMBL/GenBank/DDBJ databases">
        <authorList>
            <person name="Vera ALvarez R."/>
            <person name="Arias-Moreno D.M."/>
            <person name="Jimenez-Jacinto V."/>
            <person name="Jimenez-Bremont J.F."/>
            <person name="Swaminathan K."/>
            <person name="Moose S.P."/>
            <person name="Guerrero-Gonzalez M.L."/>
            <person name="Marino-Ramirez L."/>
            <person name="Landsman D."/>
            <person name="Rodriguez-Kessler M."/>
            <person name="Delgado-Sanchez P."/>
        </authorList>
    </citation>
    <scope>NUCLEOTIDE SEQUENCE</scope>
    <source>
        <tissue evidence="1">Cladode</tissue>
    </source>
</reference>
<dbReference type="AlphaFoldDB" id="A0A7C9DJ21"/>
<protein>
    <submittedName>
        <fullName evidence="1">Uncharacterized protein</fullName>
    </submittedName>
</protein>
<sequence length="108" mass="12285">MGNYQPWLAPSLSGEVLNTPFVIESADKRIPNGSHLNTNEPTARWYHLIDAKHNPSLFHPCLSFWYVKTNYDIRSIKLETSTDETRALTPSCWRTANEGQDACDFTLA</sequence>
<proteinExistence type="predicted"/>
<reference evidence="1" key="1">
    <citation type="journal article" date="2013" name="J. Plant Res.">
        <title>Effect of fungi and light on seed germination of three Opuntia species from semiarid lands of central Mexico.</title>
        <authorList>
            <person name="Delgado-Sanchez P."/>
            <person name="Jimenez-Bremont J.F."/>
            <person name="Guerrero-Gonzalez Mde L."/>
            <person name="Flores J."/>
        </authorList>
    </citation>
    <scope>NUCLEOTIDE SEQUENCE</scope>
    <source>
        <tissue evidence="1">Cladode</tissue>
    </source>
</reference>
<accession>A0A7C9DJ21</accession>
<name>A0A7C9DJ21_OPUST</name>